<dbReference type="EMBL" id="SRMA01025209">
    <property type="protein sequence ID" value="TRY97776.1"/>
    <property type="molecule type" value="Genomic_DNA"/>
</dbReference>
<comment type="subcellular location">
    <subcellularLocation>
        <location evidence="2">Secreted</location>
    </subcellularLocation>
</comment>
<dbReference type="GO" id="GO:0014826">
    <property type="term" value="P:vein smooth muscle contraction"/>
    <property type="evidence" value="ECO:0007669"/>
    <property type="project" value="TreeGrafter"/>
</dbReference>
<name>A0A553R6I3_9TELE</name>
<dbReference type="SMART" id="SM00272">
    <property type="entry name" value="END"/>
    <property type="match status" value="2"/>
</dbReference>
<evidence type="ECO:0000256" key="4">
    <source>
        <dbReference type="ARBA" id="ARBA00022525"/>
    </source>
</evidence>
<keyword evidence="4" id="KW-0964">Secreted</keyword>
<keyword evidence="5 11" id="KW-0732">Signal</keyword>
<keyword evidence="6" id="KW-0838">Vasoactive</keyword>
<comment type="function">
    <text evidence="1">Endothelins are endothelium-derived vasoconstrictor peptides.</text>
</comment>
<sequence length="160" mass="18308">MARVFFVHLGVWLAVRLTAASGFSSIETAAEDLLRPTLVAPQQFQEPDEAPGGCARCTRHKPEQRSRRCTCYSFMDKECVYYCHLDIIWVNSPERTVPYGLSSYRGSQRKRRNATVHRCSCTSRSDPKCQSFCRLHLLEKDSLPFFNWEPVPIISSSNQS</sequence>
<evidence type="ECO:0000256" key="6">
    <source>
        <dbReference type="ARBA" id="ARBA00022858"/>
    </source>
</evidence>
<reference evidence="13 14" key="1">
    <citation type="journal article" date="2019" name="Sci. Data">
        <title>Hybrid genome assembly and annotation of Danionella translucida.</title>
        <authorList>
            <person name="Kadobianskyi M."/>
            <person name="Schulze L."/>
            <person name="Schuelke M."/>
            <person name="Judkewitz B."/>
        </authorList>
    </citation>
    <scope>NUCLEOTIDE SEQUENCE [LARGE SCALE GENOMIC DNA]</scope>
    <source>
        <strain evidence="13 14">Bolton</strain>
    </source>
</reference>
<evidence type="ECO:0000256" key="9">
    <source>
        <dbReference type="ARBA" id="ARBA00040198"/>
    </source>
</evidence>
<feature type="chain" id="PRO_5021904937" description="Endothelin-3" evidence="11">
    <location>
        <begin position="23"/>
        <end position="160"/>
    </location>
</feature>
<dbReference type="PANTHER" id="PTHR13874">
    <property type="entry name" value="ENDOTHELIN"/>
    <property type="match status" value="1"/>
</dbReference>
<organism evidence="13 14">
    <name type="scientific">Danionella cerebrum</name>
    <dbReference type="NCBI Taxonomy" id="2873325"/>
    <lineage>
        <taxon>Eukaryota</taxon>
        <taxon>Metazoa</taxon>
        <taxon>Chordata</taxon>
        <taxon>Craniata</taxon>
        <taxon>Vertebrata</taxon>
        <taxon>Euteleostomi</taxon>
        <taxon>Actinopterygii</taxon>
        <taxon>Neopterygii</taxon>
        <taxon>Teleostei</taxon>
        <taxon>Ostariophysi</taxon>
        <taxon>Cypriniformes</taxon>
        <taxon>Danionidae</taxon>
        <taxon>Danioninae</taxon>
        <taxon>Danionella</taxon>
    </lineage>
</organism>
<feature type="domain" description="Endothelin-like toxin" evidence="12">
    <location>
        <begin position="118"/>
        <end position="139"/>
    </location>
</feature>
<evidence type="ECO:0000256" key="1">
    <source>
        <dbReference type="ARBA" id="ARBA00003023"/>
    </source>
</evidence>
<dbReference type="GO" id="GO:0019229">
    <property type="term" value="P:regulation of vasoconstriction"/>
    <property type="evidence" value="ECO:0007669"/>
    <property type="project" value="InterPro"/>
</dbReference>
<dbReference type="GO" id="GO:0006874">
    <property type="term" value="P:intracellular calcium ion homeostasis"/>
    <property type="evidence" value="ECO:0007669"/>
    <property type="project" value="TreeGrafter"/>
</dbReference>
<dbReference type="Pfam" id="PF00322">
    <property type="entry name" value="Endothelin"/>
    <property type="match status" value="1"/>
</dbReference>
<dbReference type="GO" id="GO:0003100">
    <property type="term" value="P:regulation of systemic arterial blood pressure by endothelin"/>
    <property type="evidence" value="ECO:0007669"/>
    <property type="project" value="TreeGrafter"/>
</dbReference>
<dbReference type="InterPro" id="IPR020475">
    <property type="entry name" value="Endothelin"/>
</dbReference>
<evidence type="ECO:0000256" key="8">
    <source>
        <dbReference type="ARBA" id="ARBA00023322"/>
    </source>
</evidence>
<protein>
    <recommendedName>
        <fullName evidence="9">Endothelin-3</fullName>
    </recommendedName>
    <alternativeName>
        <fullName evidence="10">Preproendothelin-3</fullName>
    </alternativeName>
</protein>
<evidence type="ECO:0000256" key="10">
    <source>
        <dbReference type="ARBA" id="ARBA00041850"/>
    </source>
</evidence>
<comment type="similarity">
    <text evidence="3">Belongs to the endothelin/sarafotoxin family.</text>
</comment>
<evidence type="ECO:0000259" key="12">
    <source>
        <dbReference type="SMART" id="SM00272"/>
    </source>
</evidence>
<keyword evidence="7" id="KW-1015">Disulfide bond</keyword>
<dbReference type="GO" id="GO:0005179">
    <property type="term" value="F:hormone activity"/>
    <property type="evidence" value="ECO:0007669"/>
    <property type="project" value="TreeGrafter"/>
</dbReference>
<dbReference type="InterPro" id="IPR001928">
    <property type="entry name" value="Endothln-like_toxin"/>
</dbReference>
<evidence type="ECO:0000256" key="7">
    <source>
        <dbReference type="ARBA" id="ARBA00023157"/>
    </source>
</evidence>
<evidence type="ECO:0000256" key="5">
    <source>
        <dbReference type="ARBA" id="ARBA00022729"/>
    </source>
</evidence>
<gene>
    <name evidence="13" type="ORF">DNTS_008275</name>
</gene>
<dbReference type="GO" id="GO:0005615">
    <property type="term" value="C:extracellular space"/>
    <property type="evidence" value="ECO:0007669"/>
    <property type="project" value="TreeGrafter"/>
</dbReference>
<dbReference type="Proteomes" id="UP000316079">
    <property type="component" value="Unassembled WGS sequence"/>
</dbReference>
<dbReference type="PRINTS" id="PR00365">
    <property type="entry name" value="ENDOTHELIN"/>
</dbReference>
<evidence type="ECO:0000256" key="11">
    <source>
        <dbReference type="SAM" id="SignalP"/>
    </source>
</evidence>
<dbReference type="AlphaFoldDB" id="A0A553R6I3"/>
<dbReference type="InterPro" id="IPR019764">
    <property type="entry name" value="Endothelin_toxin_CS"/>
</dbReference>
<accession>A0A553R6I3</accession>
<feature type="domain" description="Endothelin-like toxin" evidence="12">
    <location>
        <begin position="68"/>
        <end position="89"/>
    </location>
</feature>
<keyword evidence="8" id="KW-0839">Vasoconstrictor</keyword>
<evidence type="ECO:0000313" key="14">
    <source>
        <dbReference type="Proteomes" id="UP000316079"/>
    </source>
</evidence>
<dbReference type="PROSITE" id="PS00270">
    <property type="entry name" value="ENDOTHELIN"/>
    <property type="match status" value="2"/>
</dbReference>
<proteinExistence type="inferred from homology"/>
<evidence type="ECO:0000313" key="13">
    <source>
        <dbReference type="EMBL" id="TRY97776.1"/>
    </source>
</evidence>
<dbReference type="PANTHER" id="PTHR13874:SF11">
    <property type="entry name" value="ENDOTHELIN-3"/>
    <property type="match status" value="1"/>
</dbReference>
<dbReference type="OrthoDB" id="6077919at2759"/>
<comment type="caution">
    <text evidence="13">The sequence shown here is derived from an EMBL/GenBank/DDBJ whole genome shotgun (WGS) entry which is preliminary data.</text>
</comment>
<dbReference type="GO" id="GO:0031708">
    <property type="term" value="F:endothelin B receptor binding"/>
    <property type="evidence" value="ECO:0007669"/>
    <property type="project" value="TreeGrafter"/>
</dbReference>
<evidence type="ECO:0000256" key="3">
    <source>
        <dbReference type="ARBA" id="ARBA00010959"/>
    </source>
</evidence>
<feature type="signal peptide" evidence="11">
    <location>
        <begin position="1"/>
        <end position="22"/>
    </location>
</feature>
<evidence type="ECO:0000256" key="2">
    <source>
        <dbReference type="ARBA" id="ARBA00004613"/>
    </source>
</evidence>
<keyword evidence="14" id="KW-1185">Reference proteome</keyword>